<dbReference type="SUPFAM" id="SSF54001">
    <property type="entry name" value="Cysteine proteinases"/>
    <property type="match status" value="1"/>
</dbReference>
<name>A0ABY7ESS2_MYAAR</name>
<dbReference type="Gene3D" id="3.90.260.10">
    <property type="entry name" value="Transglutaminase-like"/>
    <property type="match status" value="1"/>
</dbReference>
<dbReference type="InterPro" id="IPR050779">
    <property type="entry name" value="Transglutaminase"/>
</dbReference>
<dbReference type="EMBL" id="CP111019">
    <property type="protein sequence ID" value="WAR12915.1"/>
    <property type="molecule type" value="Genomic_DNA"/>
</dbReference>
<organism evidence="1 2">
    <name type="scientific">Mya arenaria</name>
    <name type="common">Soft-shell clam</name>
    <dbReference type="NCBI Taxonomy" id="6604"/>
    <lineage>
        <taxon>Eukaryota</taxon>
        <taxon>Metazoa</taxon>
        <taxon>Spiralia</taxon>
        <taxon>Lophotrochozoa</taxon>
        <taxon>Mollusca</taxon>
        <taxon>Bivalvia</taxon>
        <taxon>Autobranchia</taxon>
        <taxon>Heteroconchia</taxon>
        <taxon>Euheterodonta</taxon>
        <taxon>Imparidentia</taxon>
        <taxon>Neoheterodontei</taxon>
        <taxon>Myida</taxon>
        <taxon>Myoidea</taxon>
        <taxon>Myidae</taxon>
        <taxon>Mya</taxon>
    </lineage>
</organism>
<dbReference type="InterPro" id="IPR036985">
    <property type="entry name" value="Transglutaminase-like_sf"/>
</dbReference>
<dbReference type="Proteomes" id="UP001164746">
    <property type="component" value="Chromosome 8"/>
</dbReference>
<dbReference type="PANTHER" id="PTHR11590">
    <property type="entry name" value="PROTEIN-GLUTAMINE GAMMA-GLUTAMYLTRANSFERASE"/>
    <property type="match status" value="1"/>
</dbReference>
<proteinExistence type="predicted"/>
<keyword evidence="2" id="KW-1185">Reference proteome</keyword>
<evidence type="ECO:0000313" key="2">
    <source>
        <dbReference type="Proteomes" id="UP001164746"/>
    </source>
</evidence>
<sequence length="95" mass="10182">MAQPTKVARMIAKMVVCRALGIPCRSVTNFASAHDTDESLCIEKYFSDEGKHLPNLSSDSEFPCVERGVACAAGSGASPEVRRLAGDRRHATGDE</sequence>
<accession>A0ABY7ESS2</accession>
<protein>
    <submittedName>
        <fullName evidence="1">TGM4-like protein</fullName>
    </submittedName>
</protein>
<reference evidence="1" key="1">
    <citation type="submission" date="2022-11" db="EMBL/GenBank/DDBJ databases">
        <title>Centuries of genome instability and evolution in soft-shell clam transmissible cancer (bioRxiv).</title>
        <authorList>
            <person name="Hart S.F.M."/>
            <person name="Yonemitsu M.A."/>
            <person name="Giersch R.M."/>
            <person name="Beal B.F."/>
            <person name="Arriagada G."/>
            <person name="Davis B.W."/>
            <person name="Ostrander E.A."/>
            <person name="Goff S.P."/>
            <person name="Metzger M.J."/>
        </authorList>
    </citation>
    <scope>NUCLEOTIDE SEQUENCE</scope>
    <source>
        <strain evidence="1">MELC-2E11</strain>
        <tissue evidence="1">Siphon/mantle</tissue>
    </source>
</reference>
<dbReference type="InterPro" id="IPR038765">
    <property type="entry name" value="Papain-like_cys_pep_sf"/>
</dbReference>
<dbReference type="PANTHER" id="PTHR11590:SF40">
    <property type="entry name" value="HEMOCYTE PROTEIN-GLUTAMINE GAMMA-GLUTAMYLTRANSFERASE-LIKE PROTEIN"/>
    <property type="match status" value="1"/>
</dbReference>
<gene>
    <name evidence="1" type="ORF">MAR_027095</name>
</gene>
<evidence type="ECO:0000313" key="1">
    <source>
        <dbReference type="EMBL" id="WAR12915.1"/>
    </source>
</evidence>